<evidence type="ECO:0000256" key="5">
    <source>
        <dbReference type="ARBA" id="ARBA00022840"/>
    </source>
</evidence>
<keyword evidence="10" id="KW-1185">Reference proteome</keyword>
<comment type="similarity">
    <text evidence="1 7">Belongs to the aminoglycoside phosphotransferase family.</text>
</comment>
<dbReference type="PANTHER" id="PTHR21310:SF41">
    <property type="entry name" value="3'-PHOSPHOTRANSFERASE, PUTATIVE-RELATED"/>
    <property type="match status" value="1"/>
</dbReference>
<evidence type="ECO:0000256" key="2">
    <source>
        <dbReference type="ARBA" id="ARBA00022679"/>
    </source>
</evidence>
<dbReference type="PANTHER" id="PTHR21310">
    <property type="entry name" value="AMINOGLYCOSIDE PHOSPHOTRANSFERASE-RELATED-RELATED"/>
    <property type="match status" value="1"/>
</dbReference>
<name>A0ABW2KPH2_9ACTN</name>
<dbReference type="Gene3D" id="3.30.200.20">
    <property type="entry name" value="Phosphorylase Kinase, domain 1"/>
    <property type="match status" value="1"/>
</dbReference>
<dbReference type="Proteomes" id="UP001596540">
    <property type="component" value="Unassembled WGS sequence"/>
</dbReference>
<evidence type="ECO:0000313" key="10">
    <source>
        <dbReference type="Proteomes" id="UP001596540"/>
    </source>
</evidence>
<dbReference type="InterPro" id="IPR011009">
    <property type="entry name" value="Kinase-like_dom_sf"/>
</dbReference>
<evidence type="ECO:0000256" key="1">
    <source>
        <dbReference type="ARBA" id="ARBA00006219"/>
    </source>
</evidence>
<proteinExistence type="inferred from homology"/>
<keyword evidence="3 7" id="KW-0547">Nucleotide-binding</keyword>
<evidence type="ECO:0000313" key="9">
    <source>
        <dbReference type="EMBL" id="MFC7330915.1"/>
    </source>
</evidence>
<evidence type="ECO:0000256" key="4">
    <source>
        <dbReference type="ARBA" id="ARBA00022777"/>
    </source>
</evidence>
<evidence type="ECO:0000256" key="3">
    <source>
        <dbReference type="ARBA" id="ARBA00022741"/>
    </source>
</evidence>
<protein>
    <submittedName>
        <fullName evidence="9">APH(3') family aminoglycoside O-phosphotransferase</fullName>
    </submittedName>
</protein>
<keyword evidence="6 7" id="KW-0046">Antibiotic resistance</keyword>
<keyword evidence="4 7" id="KW-0418">Kinase</keyword>
<reference evidence="10" key="1">
    <citation type="journal article" date="2019" name="Int. J. Syst. Evol. Microbiol.">
        <title>The Global Catalogue of Microorganisms (GCM) 10K type strain sequencing project: providing services to taxonomists for standard genome sequencing and annotation.</title>
        <authorList>
            <consortium name="The Broad Institute Genomics Platform"/>
            <consortium name="The Broad Institute Genome Sequencing Center for Infectious Disease"/>
            <person name="Wu L."/>
            <person name="Ma J."/>
        </authorList>
    </citation>
    <scope>NUCLEOTIDE SEQUENCE [LARGE SCALE GENOMIC DNA]</scope>
    <source>
        <strain evidence="10">CGMCC 4.7382</strain>
    </source>
</reference>
<comment type="caution">
    <text evidence="9">The sequence shown here is derived from an EMBL/GenBank/DDBJ whole genome shotgun (WGS) entry which is preliminary data.</text>
</comment>
<keyword evidence="2 7" id="KW-0808">Transferase</keyword>
<evidence type="ECO:0000259" key="8">
    <source>
        <dbReference type="Pfam" id="PF01636"/>
    </source>
</evidence>
<dbReference type="RefSeq" id="WP_379873607.1">
    <property type="nucleotide sequence ID" value="NZ_JBHTBH010000014.1"/>
</dbReference>
<dbReference type="InterPro" id="IPR002575">
    <property type="entry name" value="Aminoglycoside_PTrfase"/>
</dbReference>
<dbReference type="SUPFAM" id="SSF56112">
    <property type="entry name" value="Protein kinase-like (PK-like)"/>
    <property type="match status" value="1"/>
</dbReference>
<gene>
    <name evidence="9" type="ORF">ACFQRF_24575</name>
</gene>
<evidence type="ECO:0000256" key="7">
    <source>
        <dbReference type="PIRNR" id="PIRNR000706"/>
    </source>
</evidence>
<dbReference type="InterPro" id="IPR024165">
    <property type="entry name" value="Kan/Strep_kinase"/>
</dbReference>
<evidence type="ECO:0000256" key="6">
    <source>
        <dbReference type="ARBA" id="ARBA00023251"/>
    </source>
</evidence>
<dbReference type="NCBIfam" id="NF033068">
    <property type="entry name" value="APH_3p"/>
    <property type="match status" value="1"/>
</dbReference>
<dbReference type="Gene3D" id="3.90.1200.10">
    <property type="match status" value="1"/>
</dbReference>
<dbReference type="InterPro" id="IPR051678">
    <property type="entry name" value="AGP_Transferase"/>
</dbReference>
<accession>A0ABW2KPH2</accession>
<feature type="domain" description="Aminoglycoside phosphotransferase" evidence="8">
    <location>
        <begin position="17"/>
        <end position="243"/>
    </location>
</feature>
<keyword evidence="5 7" id="KW-0067">ATP-binding</keyword>
<dbReference type="EMBL" id="JBHTBH010000014">
    <property type="protein sequence ID" value="MFC7330915.1"/>
    <property type="molecule type" value="Genomic_DNA"/>
</dbReference>
<dbReference type="PIRSF" id="PIRSF000706">
    <property type="entry name" value="Kanamycin_kin"/>
    <property type="match status" value="1"/>
</dbReference>
<dbReference type="CDD" id="cd05150">
    <property type="entry name" value="APH"/>
    <property type="match status" value="1"/>
</dbReference>
<dbReference type="Pfam" id="PF01636">
    <property type="entry name" value="APH"/>
    <property type="match status" value="1"/>
</dbReference>
<sequence length="262" mass="28905">MESALRTLRRRHPFHSWQRVTAGASGAQVWRFSRRRTRYVKLDTDHAALAAEAERSAWLAEVGIGAPEVLEFDGRDGVYWLVSTAVPGRSLAQPWPAHHRAPVVAALARFARHLHDLPIADCPFDRRLAVTVPEAESRVAAGLVDPGDFDAERRGRTPEDLLAELHAGVPESEDLVVCHGDMCLPNVLVDPATLEWTGVVDVGRLGVADRHTDLALAGRSLADTDLNPAFGAPFARAFLEHYGGHLVSEERLAFFRLLDEFF</sequence>
<organism evidence="9 10">
    <name type="scientific">Marinactinospora rubrisoli</name>
    <dbReference type="NCBI Taxonomy" id="2715399"/>
    <lineage>
        <taxon>Bacteria</taxon>
        <taxon>Bacillati</taxon>
        <taxon>Actinomycetota</taxon>
        <taxon>Actinomycetes</taxon>
        <taxon>Streptosporangiales</taxon>
        <taxon>Nocardiopsidaceae</taxon>
        <taxon>Marinactinospora</taxon>
    </lineage>
</organism>